<proteinExistence type="inferred from homology"/>
<dbReference type="Pfam" id="PF00459">
    <property type="entry name" value="Inositol_P"/>
    <property type="match status" value="1"/>
</dbReference>
<evidence type="ECO:0000256" key="1">
    <source>
        <dbReference type="ARBA" id="ARBA00009759"/>
    </source>
</evidence>
<dbReference type="GO" id="GO:0007165">
    <property type="term" value="P:signal transduction"/>
    <property type="evidence" value="ECO:0007669"/>
    <property type="project" value="TreeGrafter"/>
</dbReference>
<dbReference type="PRINTS" id="PR00377">
    <property type="entry name" value="IMPHPHTASES"/>
</dbReference>
<name>A0A455TAA1_9GAMM</name>
<dbReference type="GO" id="GO:0006020">
    <property type="term" value="P:inositol metabolic process"/>
    <property type="evidence" value="ECO:0007669"/>
    <property type="project" value="TreeGrafter"/>
</dbReference>
<dbReference type="PANTHER" id="PTHR20854">
    <property type="entry name" value="INOSITOL MONOPHOSPHATASE"/>
    <property type="match status" value="1"/>
</dbReference>
<dbReference type="Proteomes" id="UP000317544">
    <property type="component" value="Chromosome"/>
</dbReference>
<keyword evidence="2" id="KW-0479">Metal-binding</keyword>
<feature type="binding site" evidence="2">
    <location>
        <position position="87"/>
    </location>
    <ligand>
        <name>Mg(2+)</name>
        <dbReference type="ChEBI" id="CHEBI:18420"/>
        <label>1</label>
        <note>catalytic</note>
    </ligand>
</feature>
<dbReference type="EMBL" id="AP019379">
    <property type="protein sequence ID" value="BBI01235.1"/>
    <property type="molecule type" value="Genomic_DNA"/>
</dbReference>
<comment type="cofactor">
    <cofactor evidence="2">
        <name>Mg(2+)</name>
        <dbReference type="ChEBI" id="CHEBI:18420"/>
    </cofactor>
</comment>
<reference evidence="3 4" key="1">
    <citation type="journal article" date="2019" name="Proc. Natl. Acad. Sci. U.S.A.">
        <title>Exaggeration and cooption of innate immunity for social defense.</title>
        <authorList>
            <person name="Kutsukake M."/>
            <person name="Moriyama M."/>
            <person name="Shigenobu S."/>
            <person name="Meng X.-Y."/>
            <person name="Nikoh N."/>
            <person name="Noda C."/>
            <person name="Kobayashi S."/>
            <person name="Fukatsu T."/>
        </authorList>
    </citation>
    <scope>NUCLEOTIDE SEQUENCE [LARGE SCALE GENOMIC DNA]</scope>
    <source>
        <strain evidence="3 4">Nmo</strain>
    </source>
</reference>
<dbReference type="GO" id="GO:0046872">
    <property type="term" value="F:metal ion binding"/>
    <property type="evidence" value="ECO:0007669"/>
    <property type="project" value="UniProtKB-KW"/>
</dbReference>
<dbReference type="OrthoDB" id="9785695at2"/>
<keyword evidence="4" id="KW-1185">Reference proteome</keyword>
<organism evidence="3 4">
    <name type="scientific">Buchnera aphidicola</name>
    <name type="common">Nipponaphis monzeni</name>
    <dbReference type="NCBI Taxonomy" id="2495405"/>
    <lineage>
        <taxon>Bacteria</taxon>
        <taxon>Pseudomonadati</taxon>
        <taxon>Pseudomonadota</taxon>
        <taxon>Gammaproteobacteria</taxon>
        <taxon>Enterobacterales</taxon>
        <taxon>Erwiniaceae</taxon>
        <taxon>Buchnera</taxon>
    </lineage>
</organism>
<dbReference type="AlphaFoldDB" id="A0A455TAA1"/>
<comment type="similarity">
    <text evidence="1">Belongs to the inositol monophosphatase superfamily.</text>
</comment>
<sequence length="263" mass="30197">MHPILNIAIKAIRKGGNFIIQNYDTYKPVQHNTTHYYKLINKIIEYSEKTIENIIYKFYPKHSVIHQRLCNKSISKKNICWVINIMDGILNYSKLFPHFCITISVYNRGNIEISVIYDPLKNELFSSVKGQGSTLNGYRVRCGVHFNDVNNLIISTNFLKALNMTNWIMFNHILQKICLSNINVRCTGSLSLDLAYIAIDRLNCFIGYKKTNMSFSVGELYVKESGGVILDIPINIDTNKKHIITFIGSSKSIKYLSKTLNIN</sequence>
<keyword evidence="2" id="KW-0460">Magnesium</keyword>
<dbReference type="Gene3D" id="3.40.190.80">
    <property type="match status" value="1"/>
</dbReference>
<dbReference type="RefSeq" id="WP_158344851.1">
    <property type="nucleotide sequence ID" value="NZ_AP019379.1"/>
</dbReference>
<dbReference type="GO" id="GO:0008934">
    <property type="term" value="F:inositol monophosphate 1-phosphatase activity"/>
    <property type="evidence" value="ECO:0007669"/>
    <property type="project" value="TreeGrafter"/>
</dbReference>
<dbReference type="Gene3D" id="3.30.540.10">
    <property type="entry name" value="Fructose-1,6-Bisphosphatase, subunit A, domain 1"/>
    <property type="match status" value="1"/>
</dbReference>
<evidence type="ECO:0000313" key="3">
    <source>
        <dbReference type="EMBL" id="BBI01235.1"/>
    </source>
</evidence>
<dbReference type="SUPFAM" id="SSF56655">
    <property type="entry name" value="Carbohydrate phosphatase"/>
    <property type="match status" value="1"/>
</dbReference>
<evidence type="ECO:0000256" key="2">
    <source>
        <dbReference type="PIRSR" id="PIRSR600760-2"/>
    </source>
</evidence>
<dbReference type="InterPro" id="IPR000760">
    <property type="entry name" value="Inositol_monophosphatase-like"/>
</dbReference>
<evidence type="ECO:0000313" key="4">
    <source>
        <dbReference type="Proteomes" id="UP000317544"/>
    </source>
</evidence>
<accession>A0A455TAA1</accession>
<dbReference type="PANTHER" id="PTHR20854:SF4">
    <property type="entry name" value="INOSITOL-1-MONOPHOSPHATASE-RELATED"/>
    <property type="match status" value="1"/>
</dbReference>
<gene>
    <name evidence="3" type="ORF">BUCNMO_223</name>
</gene>
<protein>
    <submittedName>
        <fullName evidence="3">Inositol-1-monophosphatase</fullName>
    </submittedName>
</protein>